<reference evidence="7 8" key="1">
    <citation type="submission" date="2018-06" db="EMBL/GenBank/DDBJ databases">
        <title>Genomic Encyclopedia of Type Strains, Phase IV (KMG-IV): sequencing the most valuable type-strain genomes for metagenomic binning, comparative biology and taxonomic classification.</title>
        <authorList>
            <person name="Goeker M."/>
        </authorList>
    </citation>
    <scope>NUCLEOTIDE SEQUENCE [LARGE SCALE GENOMIC DNA]</scope>
    <source>
        <strain evidence="7 8">DSM 25520</strain>
    </source>
</reference>
<dbReference type="InterPro" id="IPR029063">
    <property type="entry name" value="SAM-dependent_MTases_sf"/>
</dbReference>
<comment type="caution">
    <text evidence="7">The sequence shown here is derived from an EMBL/GenBank/DDBJ whole genome shotgun (WGS) entry which is preliminary data.</text>
</comment>
<comment type="similarity">
    <text evidence="1">Belongs to the N(4)/N(6)-methyltransferase family.</text>
</comment>
<organism evidence="7 8">
    <name type="scientific">Eoetvoesiella caeni</name>
    <dbReference type="NCBI Taxonomy" id="645616"/>
    <lineage>
        <taxon>Bacteria</taxon>
        <taxon>Pseudomonadati</taxon>
        <taxon>Pseudomonadota</taxon>
        <taxon>Betaproteobacteria</taxon>
        <taxon>Burkholderiales</taxon>
        <taxon>Alcaligenaceae</taxon>
        <taxon>Eoetvoesiella</taxon>
    </lineage>
</organism>
<evidence type="ECO:0000256" key="3">
    <source>
        <dbReference type="ARBA" id="ARBA00022603"/>
    </source>
</evidence>
<dbReference type="InterPro" id="IPR023095">
    <property type="entry name" value="Ade_MeTrfase_dom_2"/>
</dbReference>
<sequence>MSSYHSPLRYPGGKTKLTEYVKALFRHNDLMDGHYVEPYAGGASIALELIIQEFASHVHINDIDPSVWAFWHSVLNDSENLCRLISKVTVDMHTWTEQREIQKQKDTVDPLILGFSTFFLNRTNRSGILKAGVIGGKNQNGNFKIDARFRKDELIRRIELIAEHHSRISLYKLDAVDLLQHVVPSLPDRTLVYLDPPYYVKGGDLYEHHYKHDDHAAVAAAAAGIRQHCMVSYDDVPAIRELYRDYQYVSYSLSYCAQNRYRGTEAIFLGPSLECPGLKASMQAA</sequence>
<evidence type="ECO:0000256" key="2">
    <source>
        <dbReference type="ARBA" id="ARBA00011900"/>
    </source>
</evidence>
<dbReference type="AlphaFoldDB" id="A0A366H0B4"/>
<dbReference type="Gene3D" id="1.10.1020.10">
    <property type="entry name" value="Adenine-specific Methyltransferase, Domain 2"/>
    <property type="match status" value="1"/>
</dbReference>
<dbReference type="EC" id="2.1.1.72" evidence="2"/>
<proteinExistence type="inferred from homology"/>
<dbReference type="GO" id="GO:0032259">
    <property type="term" value="P:methylation"/>
    <property type="evidence" value="ECO:0007669"/>
    <property type="project" value="UniProtKB-KW"/>
</dbReference>
<dbReference type="OrthoDB" id="9805629at2"/>
<dbReference type="PANTHER" id="PTHR30481">
    <property type="entry name" value="DNA ADENINE METHYLASE"/>
    <property type="match status" value="1"/>
</dbReference>
<keyword evidence="3 7" id="KW-0489">Methyltransferase</keyword>
<dbReference type="InterPro" id="IPR012263">
    <property type="entry name" value="M_m6A_EcoRV"/>
</dbReference>
<comment type="catalytic activity">
    <reaction evidence="6">
        <text>a 2'-deoxyadenosine in DNA + S-adenosyl-L-methionine = an N(6)-methyl-2'-deoxyadenosine in DNA + S-adenosyl-L-homocysteine + H(+)</text>
        <dbReference type="Rhea" id="RHEA:15197"/>
        <dbReference type="Rhea" id="RHEA-COMP:12418"/>
        <dbReference type="Rhea" id="RHEA-COMP:12419"/>
        <dbReference type="ChEBI" id="CHEBI:15378"/>
        <dbReference type="ChEBI" id="CHEBI:57856"/>
        <dbReference type="ChEBI" id="CHEBI:59789"/>
        <dbReference type="ChEBI" id="CHEBI:90615"/>
        <dbReference type="ChEBI" id="CHEBI:90616"/>
        <dbReference type="EC" id="2.1.1.72"/>
    </reaction>
</comment>
<evidence type="ECO:0000313" key="7">
    <source>
        <dbReference type="EMBL" id="RBP33598.1"/>
    </source>
</evidence>
<keyword evidence="8" id="KW-1185">Reference proteome</keyword>
<evidence type="ECO:0000256" key="5">
    <source>
        <dbReference type="ARBA" id="ARBA00022691"/>
    </source>
</evidence>
<keyword evidence="5" id="KW-0949">S-adenosyl-L-methionine</keyword>
<name>A0A366H0B4_9BURK</name>
<evidence type="ECO:0000313" key="8">
    <source>
        <dbReference type="Proteomes" id="UP000253628"/>
    </source>
</evidence>
<dbReference type="RefSeq" id="WP_113935358.1">
    <property type="nucleotide sequence ID" value="NZ_JACCEU010000022.1"/>
</dbReference>
<dbReference type="EMBL" id="QNRQ01000027">
    <property type="protein sequence ID" value="RBP33598.1"/>
    <property type="molecule type" value="Genomic_DNA"/>
</dbReference>
<dbReference type="GO" id="GO:0043565">
    <property type="term" value="F:sequence-specific DNA binding"/>
    <property type="evidence" value="ECO:0007669"/>
    <property type="project" value="TreeGrafter"/>
</dbReference>
<dbReference type="Gene3D" id="3.40.50.150">
    <property type="entry name" value="Vaccinia Virus protein VP39"/>
    <property type="match status" value="1"/>
</dbReference>
<dbReference type="GO" id="GO:0006298">
    <property type="term" value="P:mismatch repair"/>
    <property type="evidence" value="ECO:0007669"/>
    <property type="project" value="TreeGrafter"/>
</dbReference>
<dbReference type="InterPro" id="IPR012327">
    <property type="entry name" value="MeTrfase_D12"/>
</dbReference>
<dbReference type="PRINTS" id="PR00505">
    <property type="entry name" value="D12N6MTFRASE"/>
</dbReference>
<dbReference type="Proteomes" id="UP000253628">
    <property type="component" value="Unassembled WGS sequence"/>
</dbReference>
<evidence type="ECO:0000256" key="4">
    <source>
        <dbReference type="ARBA" id="ARBA00022679"/>
    </source>
</evidence>
<dbReference type="GO" id="GO:1904047">
    <property type="term" value="F:S-adenosyl-L-methionine binding"/>
    <property type="evidence" value="ECO:0007669"/>
    <property type="project" value="TreeGrafter"/>
</dbReference>
<evidence type="ECO:0000256" key="6">
    <source>
        <dbReference type="ARBA" id="ARBA00047942"/>
    </source>
</evidence>
<dbReference type="PIRSF" id="PIRSF000398">
    <property type="entry name" value="M_m6A_EcoRV"/>
    <property type="match status" value="1"/>
</dbReference>
<dbReference type="SUPFAM" id="SSF53335">
    <property type="entry name" value="S-adenosyl-L-methionine-dependent methyltransferases"/>
    <property type="match status" value="1"/>
</dbReference>
<accession>A0A366H0B4</accession>
<dbReference type="Pfam" id="PF02086">
    <property type="entry name" value="MethyltransfD12"/>
    <property type="match status" value="1"/>
</dbReference>
<dbReference type="GO" id="GO:0009307">
    <property type="term" value="P:DNA restriction-modification system"/>
    <property type="evidence" value="ECO:0007669"/>
    <property type="project" value="InterPro"/>
</dbReference>
<gene>
    <name evidence="7" type="ORF">DFR37_1275</name>
</gene>
<evidence type="ECO:0000256" key="1">
    <source>
        <dbReference type="ARBA" id="ARBA00006594"/>
    </source>
</evidence>
<keyword evidence="4" id="KW-0808">Transferase</keyword>
<dbReference type="PANTHER" id="PTHR30481:SF2">
    <property type="entry name" value="SITE-SPECIFIC DNA-METHYLTRANSFERASE (ADENINE-SPECIFIC)"/>
    <property type="match status" value="1"/>
</dbReference>
<dbReference type="GO" id="GO:0009007">
    <property type="term" value="F:site-specific DNA-methyltransferase (adenine-specific) activity"/>
    <property type="evidence" value="ECO:0007669"/>
    <property type="project" value="UniProtKB-EC"/>
</dbReference>
<protein>
    <recommendedName>
        <fullName evidence="2">site-specific DNA-methyltransferase (adenine-specific)</fullName>
        <ecNumber evidence="2">2.1.1.72</ecNumber>
    </recommendedName>
</protein>